<reference evidence="2" key="1">
    <citation type="submission" date="2023-07" db="EMBL/GenBank/DDBJ databases">
        <title>A collection of bacterial strains from the Burkholderia cepacia Research Laboratory and Repository.</title>
        <authorList>
            <person name="Lipuma J."/>
            <person name="Spilker T."/>
            <person name="Caverly L."/>
        </authorList>
    </citation>
    <scope>NUCLEOTIDE SEQUENCE</scope>
    <source>
        <strain evidence="2">AU45194</strain>
    </source>
</reference>
<keyword evidence="1" id="KW-0812">Transmembrane</keyword>
<feature type="transmembrane region" description="Helical" evidence="1">
    <location>
        <begin position="56"/>
        <end position="75"/>
    </location>
</feature>
<evidence type="ECO:0000313" key="2">
    <source>
        <dbReference type="EMBL" id="MDN7523993.1"/>
    </source>
</evidence>
<protein>
    <submittedName>
        <fullName evidence="2">Uncharacterized protein</fullName>
    </submittedName>
</protein>
<keyword evidence="3" id="KW-1185">Reference proteome</keyword>
<keyword evidence="1" id="KW-1133">Transmembrane helix</keyword>
<dbReference type="Proteomes" id="UP001172217">
    <property type="component" value="Unassembled WGS sequence"/>
</dbReference>
<evidence type="ECO:0000256" key="1">
    <source>
        <dbReference type="SAM" id="Phobius"/>
    </source>
</evidence>
<gene>
    <name evidence="2" type="ORF">QZM70_13715</name>
</gene>
<evidence type="ECO:0000313" key="3">
    <source>
        <dbReference type="Proteomes" id="UP001172217"/>
    </source>
</evidence>
<dbReference type="EMBL" id="JAUJQL010000007">
    <property type="protein sequence ID" value="MDN7523993.1"/>
    <property type="molecule type" value="Genomic_DNA"/>
</dbReference>
<organism evidence="2 3">
    <name type="scientific">Burkholderia orbicola</name>
    <dbReference type="NCBI Taxonomy" id="2978683"/>
    <lineage>
        <taxon>Bacteria</taxon>
        <taxon>Pseudomonadati</taxon>
        <taxon>Pseudomonadota</taxon>
        <taxon>Betaproteobacteria</taxon>
        <taxon>Burkholderiales</taxon>
        <taxon>Burkholderiaceae</taxon>
        <taxon>Burkholderia</taxon>
        <taxon>Burkholderia cepacia complex</taxon>
    </lineage>
</organism>
<accession>A0ABT8NQX9</accession>
<dbReference type="RefSeq" id="WP_143275975.1">
    <property type="nucleotide sequence ID" value="NZ_JAUJQL010000007.1"/>
</dbReference>
<name>A0ABT8NQX9_9BURK</name>
<keyword evidence="1" id="KW-0472">Membrane</keyword>
<feature type="transmembrane region" description="Helical" evidence="1">
    <location>
        <begin position="81"/>
        <end position="107"/>
    </location>
</feature>
<sequence length="277" mass="29837">MHVMIRRPLPAACLVESLPRRYSGIRAGTSTTTIEQSTLTEKEGQSVPRHPVRSRFGPFAMPALLLALFPSTTHADAGELGGIAMAAFTFASAVWVLLTLVVFAWFLRQMPLLKRLAWTVLFFCLPVLTLGGELLTEYALGGYRGRDEVTTKPLVVLGATFPPGSHAVYDGEGGFFGWGAKRTLQSIHAPQSVLLGNVPIDGLIFIPESCCDRARAEVTAGTVIDGWPCGETNFDLTPAGPAIRSCFLAAPVTWHGKEWPAGSFVEIAEALTPEKAK</sequence>
<feature type="transmembrane region" description="Helical" evidence="1">
    <location>
        <begin position="116"/>
        <end position="135"/>
    </location>
</feature>
<comment type="caution">
    <text evidence="2">The sequence shown here is derived from an EMBL/GenBank/DDBJ whole genome shotgun (WGS) entry which is preliminary data.</text>
</comment>
<proteinExistence type="predicted"/>